<keyword evidence="1" id="KW-0472">Membrane</keyword>
<evidence type="ECO:0000313" key="2">
    <source>
        <dbReference type="EMBL" id="MBE3001461.1"/>
    </source>
</evidence>
<dbReference type="RefSeq" id="WP_193124060.1">
    <property type="nucleotide sequence ID" value="NZ_JADBGI010000025.1"/>
</dbReference>
<dbReference type="Proteomes" id="UP000806528">
    <property type="component" value="Unassembled WGS sequence"/>
</dbReference>
<feature type="transmembrane region" description="Helical" evidence="1">
    <location>
        <begin position="20"/>
        <end position="37"/>
    </location>
</feature>
<reference evidence="2 3" key="1">
    <citation type="submission" date="2020-09" db="EMBL/GenBank/DDBJ databases">
        <title>Diversity and distribution of actinomycetes associated with coral in the coast of Hainan.</title>
        <authorList>
            <person name="Li F."/>
        </authorList>
    </citation>
    <scope>NUCLEOTIDE SEQUENCE [LARGE SCALE GENOMIC DNA]</scope>
    <source>
        <strain evidence="2 3">HNM0947</strain>
    </source>
</reference>
<evidence type="ECO:0000313" key="3">
    <source>
        <dbReference type="Proteomes" id="UP000806528"/>
    </source>
</evidence>
<feature type="transmembrane region" description="Helical" evidence="1">
    <location>
        <begin position="43"/>
        <end position="64"/>
    </location>
</feature>
<sequence length="84" mass="8835">MHLLTDLFSLRLAPTLGREVFAQALTLVCVVVLALVLADDPLIAYGLPAVLALYAAVRVAAVAVRGSGGERPDPSSDPVPDRNR</sequence>
<keyword evidence="1" id="KW-0812">Transmembrane</keyword>
<comment type="caution">
    <text evidence="2">The sequence shown here is derived from an EMBL/GenBank/DDBJ whole genome shotgun (WGS) entry which is preliminary data.</text>
</comment>
<keyword evidence="1" id="KW-1133">Transmembrane helix</keyword>
<gene>
    <name evidence="2" type="ORF">IDM40_22605</name>
</gene>
<name>A0ABR9PCA9_9ACTN</name>
<proteinExistence type="predicted"/>
<protein>
    <submittedName>
        <fullName evidence="2">Uncharacterized protein</fullName>
    </submittedName>
</protein>
<evidence type="ECO:0000256" key="1">
    <source>
        <dbReference type="SAM" id="Phobius"/>
    </source>
</evidence>
<accession>A0ABR9PCA9</accession>
<organism evidence="2 3">
    <name type="scientific">Nocardiopsis coralli</name>
    <dbReference type="NCBI Taxonomy" id="2772213"/>
    <lineage>
        <taxon>Bacteria</taxon>
        <taxon>Bacillati</taxon>
        <taxon>Actinomycetota</taxon>
        <taxon>Actinomycetes</taxon>
        <taxon>Streptosporangiales</taxon>
        <taxon>Nocardiopsidaceae</taxon>
        <taxon>Nocardiopsis</taxon>
    </lineage>
</organism>
<dbReference type="EMBL" id="JADBGI010000025">
    <property type="protein sequence ID" value="MBE3001461.1"/>
    <property type="molecule type" value="Genomic_DNA"/>
</dbReference>
<keyword evidence="3" id="KW-1185">Reference proteome</keyword>